<dbReference type="Gramene" id="TraesSTA6B03G03485140.1">
    <property type="protein sequence ID" value="TraesSTA6B03G03485140.1"/>
    <property type="gene ID" value="TraesSTA6B03G03485140"/>
</dbReference>
<name>A0A3B6PI18_WHEAT</name>
<dbReference type="PRINTS" id="PR00370">
    <property type="entry name" value="FMOXYGENASE"/>
</dbReference>
<dbReference type="InterPro" id="IPR000960">
    <property type="entry name" value="Flavin_mOase"/>
</dbReference>
<dbReference type="Pfam" id="PF00743">
    <property type="entry name" value="FMO-like"/>
    <property type="match status" value="2"/>
</dbReference>
<dbReference type="Gramene" id="TraesROB_scaffold_030671_01G000300.1">
    <property type="protein sequence ID" value="TraesROB_scaffold_030671_01G000300.1"/>
    <property type="gene ID" value="TraesROB_scaffold_030671_01G000300"/>
</dbReference>
<reference evidence="9" key="2">
    <citation type="submission" date="2018-10" db="UniProtKB">
        <authorList>
            <consortium name="EnsemblPlants"/>
        </authorList>
    </citation>
    <scope>IDENTIFICATION</scope>
</reference>
<dbReference type="KEGG" id="taes:123136577"/>
<dbReference type="GeneID" id="123136577"/>
<dbReference type="Gene3D" id="3.50.50.60">
    <property type="entry name" value="FAD/NAD(P)-binding domain"/>
    <property type="match status" value="3"/>
</dbReference>
<dbReference type="GO" id="GO:0050661">
    <property type="term" value="F:NADP binding"/>
    <property type="evidence" value="ECO:0007669"/>
    <property type="project" value="InterPro"/>
</dbReference>
<keyword evidence="4 8" id="KW-0274">FAD</keyword>
<proteinExistence type="inferred from homology"/>
<dbReference type="FunFam" id="3.50.50.60:FF:000565">
    <property type="entry name" value="Flavin-containing monooxygenase"/>
    <property type="match status" value="1"/>
</dbReference>
<dbReference type="Gramene" id="TraesLAC6B03G03448440.1">
    <property type="protein sequence ID" value="TraesLAC6B03G03448440.1"/>
    <property type="gene ID" value="TraesLAC6B03G03448440"/>
</dbReference>
<dbReference type="Proteomes" id="UP000019116">
    <property type="component" value="Chromosome 6B"/>
</dbReference>
<dbReference type="InterPro" id="IPR050346">
    <property type="entry name" value="FMO-like"/>
</dbReference>
<dbReference type="Gramene" id="TraesWEE_scaffold_007957_01G000100.1">
    <property type="protein sequence ID" value="TraesWEE_scaffold_007957_01G000100.1"/>
    <property type="gene ID" value="TraesWEE_scaffold_007957_01G000100"/>
</dbReference>
<dbReference type="STRING" id="4565.A0A3B6PI18"/>
<dbReference type="GO" id="GO:0004497">
    <property type="term" value="F:monooxygenase activity"/>
    <property type="evidence" value="ECO:0000318"/>
    <property type="project" value="GO_Central"/>
</dbReference>
<evidence type="ECO:0000256" key="6">
    <source>
        <dbReference type="ARBA" id="ARBA00023002"/>
    </source>
</evidence>
<gene>
    <name evidence="9" type="primary">LOC123136577</name>
</gene>
<accession>A0A3B6PI18</accession>
<protein>
    <recommendedName>
        <fullName evidence="8">Flavin-containing monooxygenase</fullName>
        <ecNumber evidence="8">1.-.-.-</ecNumber>
    </recommendedName>
</protein>
<evidence type="ECO:0000313" key="9">
    <source>
        <dbReference type="EnsemblPlants" id="TraesCS6B02G178800.1"/>
    </source>
</evidence>
<dbReference type="AlphaFoldDB" id="A0A3B6PI18"/>
<dbReference type="GO" id="GO:0004499">
    <property type="term" value="F:N,N-dimethylaniline monooxygenase activity"/>
    <property type="evidence" value="ECO:0007669"/>
    <property type="project" value="InterPro"/>
</dbReference>
<dbReference type="OMA" id="ELPFRIM"/>
<reference evidence="9" key="1">
    <citation type="submission" date="2018-08" db="EMBL/GenBank/DDBJ databases">
        <authorList>
            <person name="Rossello M."/>
        </authorList>
    </citation>
    <scope>NUCLEOTIDE SEQUENCE [LARGE SCALE GENOMIC DNA]</scope>
    <source>
        <strain evidence="9">cv. Chinese Spring</strain>
    </source>
</reference>
<dbReference type="Gramene" id="TraesCS6B03G0454600.1">
    <property type="protein sequence ID" value="TraesCS6B03G0454600.1.CDS"/>
    <property type="gene ID" value="TraesCS6B03G0454600"/>
</dbReference>
<keyword evidence="10" id="KW-1185">Reference proteome</keyword>
<dbReference type="Gramene" id="TraesCAD_scaffold_011859_01G000100.1">
    <property type="protein sequence ID" value="TraesCAD_scaffold_011859_01G000100.1"/>
    <property type="gene ID" value="TraesCAD_scaffold_011859_01G000100"/>
</dbReference>
<evidence type="ECO:0000256" key="7">
    <source>
        <dbReference type="ARBA" id="ARBA00058243"/>
    </source>
</evidence>
<dbReference type="PANTHER" id="PTHR23023">
    <property type="entry name" value="DIMETHYLANILINE MONOOXYGENASE"/>
    <property type="match status" value="1"/>
</dbReference>
<dbReference type="Gramene" id="TraesJAG6B03G03484740.1">
    <property type="protein sequence ID" value="TraesJAG6B03G03484740.1"/>
    <property type="gene ID" value="TraesJAG6B03G03484740"/>
</dbReference>
<dbReference type="EC" id="1.-.-.-" evidence="8"/>
<dbReference type="InterPro" id="IPR036188">
    <property type="entry name" value="FAD/NAD-bd_sf"/>
</dbReference>
<keyword evidence="8" id="KW-0503">Monooxygenase</keyword>
<sequence>MVCDESKALQRKKVCVIGAGMAGLASARELRREGHDVTVLEQNADVGGQWLYDPRGGGADDPLGAAEPVKVHSSLYASLRVISARENMGFTDFHFAPKAGRDGRRFPGHGEVQLYLKDFCDAFGLMEAVRLNTRVLRVAMAVAPTRQWMVRSVHEGTEEEEEEVFDAVVVANGHYSQPRLPSIQGMEAWRGRQIHSHSYRVPEPFRGDVVVVVGCGASGKDIAMEVRGVAKEVHLVAKSMEEVTPGLAKVLAKHSANLHLQLHVERLCEDGRVVFGGGGSGVLADTIIYCTGYNYSFPFLDTAGAVTVEDNRVGPLFEHVFPPSLAPSLSFVGIPIKVFAPWFFEAQAKWVAQVLSGRRTLPPEQEMMRSVEEYYRAREIAGVPKKYIHDVCLSETMPTYMDEFGSKYCDFPRVERWHHELVVSLFANMNDNLETFRDDYHDSDSIRKGVEEWHLSAQQTQAAPAAKKMSLGLSRTSTVVCAHPS</sequence>
<dbReference type="Gramene" id="TraesCS6B02G178800.1">
    <property type="protein sequence ID" value="TraesCS6B02G178800.1"/>
    <property type="gene ID" value="TraesCS6B02G178800"/>
</dbReference>
<dbReference type="RefSeq" id="XP_044411919.1">
    <property type="nucleotide sequence ID" value="XM_044555984.1"/>
</dbReference>
<evidence type="ECO:0000256" key="8">
    <source>
        <dbReference type="RuleBase" id="RU361177"/>
    </source>
</evidence>
<dbReference type="Gramene" id="TraesPARA_EIv1.0_2040790.1">
    <property type="protein sequence ID" value="TraesPARA_EIv1.0_2040790.1.CDS"/>
    <property type="gene ID" value="TraesPARA_EIv1.0_2040790"/>
</dbReference>
<evidence type="ECO:0000313" key="10">
    <source>
        <dbReference type="Proteomes" id="UP000019116"/>
    </source>
</evidence>
<comment type="cofactor">
    <cofactor evidence="1 8">
        <name>FAD</name>
        <dbReference type="ChEBI" id="CHEBI:57692"/>
    </cofactor>
</comment>
<evidence type="ECO:0000256" key="4">
    <source>
        <dbReference type="ARBA" id="ARBA00022827"/>
    </source>
</evidence>
<evidence type="ECO:0000256" key="5">
    <source>
        <dbReference type="ARBA" id="ARBA00022857"/>
    </source>
</evidence>
<dbReference type="Gramene" id="TraesNOR6B03G03527840.1">
    <property type="protein sequence ID" value="TraesNOR6B03G03527840.1"/>
    <property type="gene ID" value="TraesNOR6B03G03527840"/>
</dbReference>
<comment type="similarity">
    <text evidence="2 8">Belongs to the FMO family.</text>
</comment>
<evidence type="ECO:0000256" key="3">
    <source>
        <dbReference type="ARBA" id="ARBA00022630"/>
    </source>
</evidence>
<keyword evidence="6 8" id="KW-0560">Oxidoreductase</keyword>
<dbReference type="GO" id="GO:0050660">
    <property type="term" value="F:flavin adenine dinucleotide binding"/>
    <property type="evidence" value="ECO:0007669"/>
    <property type="project" value="InterPro"/>
</dbReference>
<comment type="function">
    <text evidence="7">Catalyzes the conversion of methylthioalkyl glucosinolates of any chain length into methylsulfinylalkyl glucosinolates.</text>
</comment>
<evidence type="ECO:0000256" key="2">
    <source>
        <dbReference type="ARBA" id="ARBA00009183"/>
    </source>
</evidence>
<keyword evidence="3 8" id="KW-0285">Flavoprotein</keyword>
<dbReference type="Gramene" id="TraesSYM6B03G03440970.1">
    <property type="protein sequence ID" value="TraesSYM6B03G03440970.1"/>
    <property type="gene ID" value="TraesSYM6B03G03440970"/>
</dbReference>
<dbReference type="Gramene" id="TraesJUL6B03G03524990.1">
    <property type="protein sequence ID" value="TraesJUL6B03G03524990.1"/>
    <property type="gene ID" value="TraesJUL6B03G03524990"/>
</dbReference>
<dbReference type="Gramene" id="TraesMAC6B03G03492740.1">
    <property type="protein sequence ID" value="TraesMAC6B03G03492740.1"/>
    <property type="gene ID" value="TraesMAC6B03G03492740"/>
</dbReference>
<evidence type="ECO:0000256" key="1">
    <source>
        <dbReference type="ARBA" id="ARBA00001974"/>
    </source>
</evidence>
<dbReference type="FunFam" id="3.50.50.60:FF:000147">
    <property type="entry name" value="Flavin-containing monooxygenase"/>
    <property type="match status" value="1"/>
</dbReference>
<dbReference type="EnsemblPlants" id="TraesCS6B02G178800.1">
    <property type="protein sequence ID" value="TraesCS6B02G178800.1"/>
    <property type="gene ID" value="TraesCS6B02G178800"/>
</dbReference>
<keyword evidence="5" id="KW-0521">NADP</keyword>
<dbReference type="SMR" id="A0A3B6PI18"/>
<dbReference type="Gramene" id="TraesKAR6B01G0139530.1">
    <property type="protein sequence ID" value="cds.TraesKAR6B01G0139530.1"/>
    <property type="gene ID" value="TraesKAR6B01G0139530"/>
</dbReference>
<dbReference type="InterPro" id="IPR020946">
    <property type="entry name" value="Flavin_mOase-like"/>
</dbReference>
<organism evidence="9">
    <name type="scientific">Triticum aestivum</name>
    <name type="common">Wheat</name>
    <dbReference type="NCBI Taxonomy" id="4565"/>
    <lineage>
        <taxon>Eukaryota</taxon>
        <taxon>Viridiplantae</taxon>
        <taxon>Streptophyta</taxon>
        <taxon>Embryophyta</taxon>
        <taxon>Tracheophyta</taxon>
        <taxon>Spermatophyta</taxon>
        <taxon>Magnoliopsida</taxon>
        <taxon>Liliopsida</taxon>
        <taxon>Poales</taxon>
        <taxon>Poaceae</taxon>
        <taxon>BOP clade</taxon>
        <taxon>Pooideae</taxon>
        <taxon>Triticodae</taxon>
        <taxon>Triticeae</taxon>
        <taxon>Triticinae</taxon>
        <taxon>Triticum</taxon>
    </lineage>
</organism>
<dbReference type="SUPFAM" id="SSF51905">
    <property type="entry name" value="FAD/NAD(P)-binding domain"/>
    <property type="match status" value="2"/>
</dbReference>